<evidence type="ECO:0000256" key="1">
    <source>
        <dbReference type="ARBA" id="ARBA00001946"/>
    </source>
</evidence>
<name>A0A3S3RSW0_9HYPH</name>
<feature type="domain" description="Polymerase nucleotidyl transferase" evidence="10">
    <location>
        <begin position="12"/>
        <end position="100"/>
    </location>
</feature>
<keyword evidence="2" id="KW-1277">Toxin-antitoxin system</keyword>
<dbReference type="GO" id="GO:0016779">
    <property type="term" value="F:nucleotidyltransferase activity"/>
    <property type="evidence" value="ECO:0007669"/>
    <property type="project" value="UniProtKB-KW"/>
</dbReference>
<dbReference type="Pfam" id="PF01909">
    <property type="entry name" value="NTP_transf_2"/>
    <property type="match status" value="1"/>
</dbReference>
<reference evidence="11 12" key="1">
    <citation type="submission" date="2019-01" db="EMBL/GenBank/DDBJ databases">
        <title>The draft genome of Rhizobium sp. 24NR.</title>
        <authorList>
            <person name="Liu L."/>
            <person name="Liang L."/>
            <person name="Shi S."/>
            <person name="Xu L."/>
            <person name="Wang X."/>
            <person name="Li L."/>
            <person name="Zhang X."/>
        </authorList>
    </citation>
    <scope>NUCLEOTIDE SEQUENCE [LARGE SCALE GENOMIC DNA]</scope>
    <source>
        <strain evidence="11 12">24NR</strain>
    </source>
</reference>
<keyword evidence="8" id="KW-0460">Magnesium</keyword>
<evidence type="ECO:0000313" key="11">
    <source>
        <dbReference type="EMBL" id="RWX77195.1"/>
    </source>
</evidence>
<dbReference type="GO" id="GO:0005524">
    <property type="term" value="F:ATP binding"/>
    <property type="evidence" value="ECO:0007669"/>
    <property type="project" value="UniProtKB-KW"/>
</dbReference>
<evidence type="ECO:0000256" key="9">
    <source>
        <dbReference type="ARBA" id="ARBA00038276"/>
    </source>
</evidence>
<accession>A0A3S3RSW0</accession>
<gene>
    <name evidence="11" type="ORF">EPK99_16235</name>
</gene>
<keyword evidence="12" id="KW-1185">Reference proteome</keyword>
<keyword evidence="3" id="KW-0808">Transferase</keyword>
<dbReference type="CDD" id="cd05403">
    <property type="entry name" value="NT_KNTase_like"/>
    <property type="match status" value="1"/>
</dbReference>
<evidence type="ECO:0000256" key="4">
    <source>
        <dbReference type="ARBA" id="ARBA00022695"/>
    </source>
</evidence>
<evidence type="ECO:0000313" key="12">
    <source>
        <dbReference type="Proteomes" id="UP000287687"/>
    </source>
</evidence>
<evidence type="ECO:0000256" key="2">
    <source>
        <dbReference type="ARBA" id="ARBA00022649"/>
    </source>
</evidence>
<dbReference type="Gene3D" id="3.30.460.10">
    <property type="entry name" value="Beta Polymerase, domain 2"/>
    <property type="match status" value="1"/>
</dbReference>
<dbReference type="InterPro" id="IPR002934">
    <property type="entry name" value="Polymerase_NTP_transf_dom"/>
</dbReference>
<comment type="caution">
    <text evidence="11">The sequence shown here is derived from an EMBL/GenBank/DDBJ whole genome shotgun (WGS) entry which is preliminary data.</text>
</comment>
<dbReference type="InterPro" id="IPR043519">
    <property type="entry name" value="NT_sf"/>
</dbReference>
<keyword evidence="7" id="KW-0067">ATP-binding</keyword>
<evidence type="ECO:0000256" key="7">
    <source>
        <dbReference type="ARBA" id="ARBA00022840"/>
    </source>
</evidence>
<dbReference type="InterPro" id="IPR052038">
    <property type="entry name" value="Type-VII_TA_antitoxin"/>
</dbReference>
<comment type="similarity">
    <text evidence="9">Belongs to the MntA antitoxin family.</text>
</comment>
<dbReference type="OrthoDB" id="559450at2"/>
<organism evidence="11 12">
    <name type="scientific">Neorhizobium lilium</name>
    <dbReference type="NCBI Taxonomy" id="2503024"/>
    <lineage>
        <taxon>Bacteria</taxon>
        <taxon>Pseudomonadati</taxon>
        <taxon>Pseudomonadota</taxon>
        <taxon>Alphaproteobacteria</taxon>
        <taxon>Hyphomicrobiales</taxon>
        <taxon>Rhizobiaceae</taxon>
        <taxon>Rhizobium/Agrobacterium group</taxon>
        <taxon>Neorhizobium</taxon>
    </lineage>
</organism>
<evidence type="ECO:0000256" key="8">
    <source>
        <dbReference type="ARBA" id="ARBA00022842"/>
    </source>
</evidence>
<evidence type="ECO:0000256" key="5">
    <source>
        <dbReference type="ARBA" id="ARBA00022723"/>
    </source>
</evidence>
<proteinExistence type="inferred from homology"/>
<keyword evidence="5" id="KW-0479">Metal-binding</keyword>
<protein>
    <recommendedName>
        <fullName evidence="10">Polymerase nucleotidyl transferase domain-containing protein</fullName>
    </recommendedName>
</protein>
<dbReference type="GO" id="GO:0046872">
    <property type="term" value="F:metal ion binding"/>
    <property type="evidence" value="ECO:0007669"/>
    <property type="project" value="UniProtKB-KW"/>
</dbReference>
<sequence length="103" mass="11357">MDKDLVIAKLREHENELRAAGAEHVSIFGSVARGEATAESDLDVLVKFAEPVIQSGFGYFSALAILQERVTEITGFPKVDVVAEPILKESVRKSIERDRKVAF</sequence>
<keyword evidence="4" id="KW-0548">Nucleotidyltransferase</keyword>
<evidence type="ECO:0000256" key="6">
    <source>
        <dbReference type="ARBA" id="ARBA00022741"/>
    </source>
</evidence>
<dbReference type="RefSeq" id="WP_128444109.1">
    <property type="nucleotide sequence ID" value="NZ_SBIP01000003.1"/>
</dbReference>
<dbReference type="Proteomes" id="UP000287687">
    <property type="component" value="Unassembled WGS sequence"/>
</dbReference>
<dbReference type="PANTHER" id="PTHR33571">
    <property type="entry name" value="SSL8005 PROTEIN"/>
    <property type="match status" value="1"/>
</dbReference>
<dbReference type="AlphaFoldDB" id="A0A3S3RSW0"/>
<dbReference type="PANTHER" id="PTHR33571:SF14">
    <property type="entry name" value="PROTEIN ADENYLYLTRANSFERASE MJ0435-RELATED"/>
    <property type="match status" value="1"/>
</dbReference>
<evidence type="ECO:0000256" key="3">
    <source>
        <dbReference type="ARBA" id="ARBA00022679"/>
    </source>
</evidence>
<dbReference type="EMBL" id="SBIP01000003">
    <property type="protein sequence ID" value="RWX77195.1"/>
    <property type="molecule type" value="Genomic_DNA"/>
</dbReference>
<keyword evidence="6" id="KW-0547">Nucleotide-binding</keyword>
<evidence type="ECO:0000259" key="10">
    <source>
        <dbReference type="Pfam" id="PF01909"/>
    </source>
</evidence>
<dbReference type="SUPFAM" id="SSF81301">
    <property type="entry name" value="Nucleotidyltransferase"/>
    <property type="match status" value="1"/>
</dbReference>
<comment type="cofactor">
    <cofactor evidence="1">
        <name>Mg(2+)</name>
        <dbReference type="ChEBI" id="CHEBI:18420"/>
    </cofactor>
</comment>